<evidence type="ECO:0000313" key="1">
    <source>
        <dbReference type="EMBL" id="CAD8065014.1"/>
    </source>
</evidence>
<proteinExistence type="predicted"/>
<name>A0A8S1LQM2_PARPR</name>
<accession>A0A8S1LQM2</accession>
<evidence type="ECO:0000313" key="2">
    <source>
        <dbReference type="Proteomes" id="UP000688137"/>
    </source>
</evidence>
<organism evidence="1 2">
    <name type="scientific">Paramecium primaurelia</name>
    <dbReference type="NCBI Taxonomy" id="5886"/>
    <lineage>
        <taxon>Eukaryota</taxon>
        <taxon>Sar</taxon>
        <taxon>Alveolata</taxon>
        <taxon>Ciliophora</taxon>
        <taxon>Intramacronucleata</taxon>
        <taxon>Oligohymenophorea</taxon>
        <taxon>Peniculida</taxon>
        <taxon>Parameciidae</taxon>
        <taxon>Paramecium</taxon>
    </lineage>
</organism>
<gene>
    <name evidence="1" type="ORF">PPRIM_AZ9-3.1.T0370048</name>
</gene>
<dbReference type="AlphaFoldDB" id="A0A8S1LQM2"/>
<protein>
    <submittedName>
        <fullName evidence="1">Uncharacterized protein</fullName>
    </submittedName>
</protein>
<reference evidence="1" key="1">
    <citation type="submission" date="2021-01" db="EMBL/GenBank/DDBJ databases">
        <authorList>
            <consortium name="Genoscope - CEA"/>
            <person name="William W."/>
        </authorList>
    </citation>
    <scope>NUCLEOTIDE SEQUENCE</scope>
</reference>
<dbReference type="EMBL" id="CAJJDM010000036">
    <property type="protein sequence ID" value="CAD8065014.1"/>
    <property type="molecule type" value="Genomic_DNA"/>
</dbReference>
<sequence length="44" mass="5499">MQMIQEKKFQEFNSKLIELYSLNQNRYSLLQGNIYKTYKFLKNY</sequence>
<dbReference type="Proteomes" id="UP000688137">
    <property type="component" value="Unassembled WGS sequence"/>
</dbReference>
<keyword evidence="2" id="KW-1185">Reference proteome</keyword>
<comment type="caution">
    <text evidence="1">The sequence shown here is derived from an EMBL/GenBank/DDBJ whole genome shotgun (WGS) entry which is preliminary data.</text>
</comment>